<dbReference type="EMBL" id="CP008956">
    <property type="protein sequence ID" value="QJP99647.1"/>
    <property type="molecule type" value="Genomic_DNA"/>
</dbReference>
<gene>
    <name evidence="1" type="ORF">C798_05230</name>
</gene>
<dbReference type="Proteomes" id="UP000501648">
    <property type="component" value="Chromosome"/>
</dbReference>
<protein>
    <recommendedName>
        <fullName evidence="3">Abi-like protein</fullName>
    </recommendedName>
</protein>
<evidence type="ECO:0000313" key="1">
    <source>
        <dbReference type="EMBL" id="QJP99647.1"/>
    </source>
</evidence>
<evidence type="ECO:0008006" key="3">
    <source>
        <dbReference type="Google" id="ProtNLM"/>
    </source>
</evidence>
<dbReference type="AlphaFoldDB" id="A0A6M3ZLZ2"/>
<sequence>MSTKAQIAEIHWALSPARIATYAAAAGCQGPDDPAALDLYLWNAQVSAAFLTPLHLCEVTLRNAVDDALSAKYGQAWPWSSAFEQSLPVTSVGYSAIRQLRNRIAHHEPIFHRRLAEDCRLIGQLIAWRSPQTFHWMMQHQQVTAWLAVKP</sequence>
<name>A0A6M3ZLZ2_9BURK</name>
<evidence type="ECO:0000313" key="2">
    <source>
        <dbReference type="Proteomes" id="UP000501648"/>
    </source>
</evidence>
<accession>A0A6M3ZLZ2</accession>
<reference evidence="1 2" key="1">
    <citation type="journal article" date="2012" name="J. Bacteriol.">
        <title>Genome sequence of the pathogenic Herbaspirillum seropedicae strain Os34, isolated from rice roots.</title>
        <authorList>
            <person name="Ye W."/>
            <person name="Ye S."/>
            <person name="Liu J."/>
            <person name="Chang S."/>
            <person name="Chen M."/>
            <person name="Zhu B."/>
            <person name="Guo L."/>
            <person name="An Q."/>
        </authorList>
    </citation>
    <scope>NUCLEOTIDE SEQUENCE [LARGE SCALE GENOMIC DNA]</scope>
    <source>
        <strain evidence="1 2">Os34</strain>
    </source>
</reference>
<organism evidence="1 2">
    <name type="scientific">Herbaspirillum rubrisubalbicans Os34</name>
    <dbReference type="NCBI Taxonomy" id="1235827"/>
    <lineage>
        <taxon>Bacteria</taxon>
        <taxon>Pseudomonadati</taxon>
        <taxon>Pseudomonadota</taxon>
        <taxon>Betaproteobacteria</taxon>
        <taxon>Burkholderiales</taxon>
        <taxon>Oxalobacteraceae</taxon>
        <taxon>Herbaspirillum</taxon>
    </lineage>
</organism>
<proteinExistence type="predicted"/>